<dbReference type="Pfam" id="PF18962">
    <property type="entry name" value="Por_Secre_tail"/>
    <property type="match status" value="1"/>
</dbReference>
<feature type="domain" description="Ig-like" evidence="1">
    <location>
        <begin position="126"/>
        <end position="223"/>
    </location>
</feature>
<organism evidence="2 3">
    <name type="scientific">Hymenobacter luteus</name>
    <dbReference type="NCBI Taxonomy" id="1411122"/>
    <lineage>
        <taxon>Bacteria</taxon>
        <taxon>Pseudomonadati</taxon>
        <taxon>Bacteroidota</taxon>
        <taxon>Cytophagia</taxon>
        <taxon>Cytophagales</taxon>
        <taxon>Hymenobacteraceae</taxon>
        <taxon>Hymenobacter</taxon>
    </lineage>
</organism>
<dbReference type="Proteomes" id="UP000532746">
    <property type="component" value="Unassembled WGS sequence"/>
</dbReference>
<reference evidence="2 3" key="1">
    <citation type="submission" date="2020-08" db="EMBL/GenBank/DDBJ databases">
        <title>Genomic Encyclopedia of Type Strains, Phase IV (KMG-IV): sequencing the most valuable type-strain genomes for metagenomic binning, comparative biology and taxonomic classification.</title>
        <authorList>
            <person name="Goeker M."/>
        </authorList>
    </citation>
    <scope>NUCLEOTIDE SEQUENCE [LARGE SCALE GENOMIC DNA]</scope>
    <source>
        <strain evidence="2 3">DSM 26718</strain>
    </source>
</reference>
<dbReference type="PROSITE" id="PS50835">
    <property type="entry name" value="IG_LIKE"/>
    <property type="match status" value="1"/>
</dbReference>
<keyword evidence="3" id="KW-1185">Reference proteome</keyword>
<dbReference type="NCBIfam" id="TIGR04183">
    <property type="entry name" value="Por_Secre_tail"/>
    <property type="match status" value="1"/>
</dbReference>
<evidence type="ECO:0000313" key="2">
    <source>
        <dbReference type="EMBL" id="MBB6060227.1"/>
    </source>
</evidence>
<comment type="caution">
    <text evidence="2">The sequence shown here is derived from an EMBL/GenBank/DDBJ whole genome shotgun (WGS) entry which is preliminary data.</text>
</comment>
<dbReference type="RefSeq" id="WP_183404333.1">
    <property type="nucleotide sequence ID" value="NZ_JACHGG010000004.1"/>
</dbReference>
<accession>A0A7W9T269</accession>
<dbReference type="EMBL" id="JACHGG010000004">
    <property type="protein sequence ID" value="MBB6060227.1"/>
    <property type="molecule type" value="Genomic_DNA"/>
</dbReference>
<protein>
    <recommendedName>
        <fullName evidence="1">Ig-like domain-containing protein</fullName>
    </recommendedName>
</protein>
<evidence type="ECO:0000313" key="3">
    <source>
        <dbReference type="Proteomes" id="UP000532746"/>
    </source>
</evidence>
<dbReference type="Pfam" id="PF19408">
    <property type="entry name" value="PKD_6"/>
    <property type="match status" value="1"/>
</dbReference>
<gene>
    <name evidence="2" type="ORF">HNQ93_003093</name>
</gene>
<sequence>MFGVRINAQINNTSVIELPLCSGAQQLTLTLPQLYYDDAGAYPVEAYVWTVPSTFTVQNAQPATDFGPGRWLGGRSITVTAPASQLNEVVRVVLWSRECNQNPTYNNPPATLISFEQSVTIRRVPPTLTSVTASRAALTCGDQTPLTLTANLSQSGGASVSYTWPATLPGGWSYQTPAPRTGSSVVVIPSGQPGSISIPVSASYSCGGVSGTTPAVTYATTVSTQVGKVVFKPNNYDFCLGETKRLEVQPISGVTSYTWQLPQDFSPATATTTVPYLTVTAPSQGTTYQGRRYIRVTAGSGSCGTSSDTVGFKLGTGLVYFTSPYGDVVDGEEVCAGSVVTLWANLYNDRGTNTGYTWTASGGELLDDQGTAGMRVRLPGPGNWVNVAVRFTNDCGGVKIGYFSLRTVERFSNGFYCQPEILPRLAVAPAYPNPASEELIVPLLAGTKGHVRLFNGQGRQVRQTPAKGAQVVLDVRQLPEGLYQLQVPGPDGSIRHQQIQVQH</sequence>
<dbReference type="InterPro" id="IPR026444">
    <property type="entry name" value="Secre_tail"/>
</dbReference>
<proteinExistence type="predicted"/>
<dbReference type="AlphaFoldDB" id="A0A7W9T269"/>
<dbReference type="InterPro" id="IPR045829">
    <property type="entry name" value="PKD_6"/>
</dbReference>
<evidence type="ECO:0000259" key="1">
    <source>
        <dbReference type="PROSITE" id="PS50835"/>
    </source>
</evidence>
<name>A0A7W9T269_9BACT</name>
<dbReference type="InterPro" id="IPR007110">
    <property type="entry name" value="Ig-like_dom"/>
</dbReference>